<comment type="caution">
    <text evidence="1">The sequence shown here is derived from an EMBL/GenBank/DDBJ whole genome shotgun (WGS) entry which is preliminary data.</text>
</comment>
<evidence type="ECO:0000313" key="2">
    <source>
        <dbReference type="Proteomes" id="UP001054857"/>
    </source>
</evidence>
<proteinExistence type="predicted"/>
<feature type="non-terminal residue" evidence="1">
    <location>
        <position position="1"/>
    </location>
</feature>
<dbReference type="EMBL" id="BMAR01000007">
    <property type="protein sequence ID" value="GFR44236.1"/>
    <property type="molecule type" value="Genomic_DNA"/>
</dbReference>
<keyword evidence="2" id="KW-1185">Reference proteome</keyword>
<evidence type="ECO:0000313" key="1">
    <source>
        <dbReference type="EMBL" id="GFR44236.1"/>
    </source>
</evidence>
<name>A0AAD3DQV0_9CHLO</name>
<dbReference type="Proteomes" id="UP001054857">
    <property type="component" value="Unassembled WGS sequence"/>
</dbReference>
<organism evidence="1 2">
    <name type="scientific">Astrephomene gubernaculifera</name>
    <dbReference type="NCBI Taxonomy" id="47775"/>
    <lineage>
        <taxon>Eukaryota</taxon>
        <taxon>Viridiplantae</taxon>
        <taxon>Chlorophyta</taxon>
        <taxon>core chlorophytes</taxon>
        <taxon>Chlorophyceae</taxon>
        <taxon>CS clade</taxon>
        <taxon>Chlamydomonadales</taxon>
        <taxon>Astrephomenaceae</taxon>
        <taxon>Astrephomene</taxon>
    </lineage>
</organism>
<sequence length="135" mass="14228">GWAAGATLWVVPGLLEGRGTASLLGGPEKVRQMKVAYGRVAVLPDAGPLPGLEAEVVAATYRGPWGLFCESSLGLRDPGAVVLADLAFGVYEHPVRWELGAKLAGIHRRLGCPLVYPLMRAQPAAGRAWLAEVMS</sequence>
<accession>A0AAD3DQV0</accession>
<dbReference type="AlphaFoldDB" id="A0AAD3DQV0"/>
<gene>
    <name evidence="1" type="ORF">Agub_g5365</name>
</gene>
<reference evidence="1 2" key="1">
    <citation type="journal article" date="2021" name="Sci. Rep.">
        <title>Genome sequencing of the multicellular alga Astrephomene provides insights into convergent evolution of germ-soma differentiation.</title>
        <authorList>
            <person name="Yamashita S."/>
            <person name="Yamamoto K."/>
            <person name="Matsuzaki R."/>
            <person name="Suzuki S."/>
            <person name="Yamaguchi H."/>
            <person name="Hirooka S."/>
            <person name="Minakuchi Y."/>
            <person name="Miyagishima S."/>
            <person name="Kawachi M."/>
            <person name="Toyoda A."/>
            <person name="Nozaki H."/>
        </authorList>
    </citation>
    <scope>NUCLEOTIDE SEQUENCE [LARGE SCALE GENOMIC DNA]</scope>
    <source>
        <strain evidence="1 2">NIES-4017</strain>
    </source>
</reference>
<feature type="non-terminal residue" evidence="1">
    <location>
        <position position="135"/>
    </location>
</feature>
<protein>
    <submittedName>
        <fullName evidence="1">Uncharacterized protein</fullName>
    </submittedName>
</protein>